<evidence type="ECO:0000313" key="6">
    <source>
        <dbReference type="Proteomes" id="UP000317429"/>
    </source>
</evidence>
<dbReference type="CDD" id="cd15482">
    <property type="entry name" value="Sialidase_non-viral"/>
    <property type="match status" value="1"/>
</dbReference>
<dbReference type="GO" id="GO:0004674">
    <property type="term" value="F:protein serine/threonine kinase activity"/>
    <property type="evidence" value="ECO:0007669"/>
    <property type="project" value="UniProtKB-EC"/>
</dbReference>
<dbReference type="Pfam" id="PF03781">
    <property type="entry name" value="FGE-sulfatase"/>
    <property type="match status" value="1"/>
</dbReference>
<feature type="region of interest" description="Disordered" evidence="1">
    <location>
        <begin position="267"/>
        <end position="306"/>
    </location>
</feature>
<proteinExistence type="predicted"/>
<dbReference type="AlphaFoldDB" id="A0A518DHI6"/>
<dbReference type="PANTHER" id="PTHR23150:SF19">
    <property type="entry name" value="FORMYLGLYCINE-GENERATING ENZYME"/>
    <property type="match status" value="1"/>
</dbReference>
<dbReference type="Gene3D" id="3.90.1580.10">
    <property type="entry name" value="paralog of FGE (formylglycine-generating enzyme)"/>
    <property type="match status" value="1"/>
</dbReference>
<dbReference type="InterPro" id="IPR005532">
    <property type="entry name" value="SUMF_dom"/>
</dbReference>
<dbReference type="SUPFAM" id="SSF50939">
    <property type="entry name" value="Sialidases"/>
    <property type="match status" value="1"/>
</dbReference>
<dbReference type="InterPro" id="IPR011040">
    <property type="entry name" value="Sialidase"/>
</dbReference>
<keyword evidence="5" id="KW-0808">Transferase</keyword>
<evidence type="ECO:0000256" key="2">
    <source>
        <dbReference type="SAM" id="SignalP"/>
    </source>
</evidence>
<dbReference type="EC" id="2.7.11.1" evidence="5"/>
<dbReference type="InterPro" id="IPR016187">
    <property type="entry name" value="CTDL_fold"/>
</dbReference>
<dbReference type="SUPFAM" id="SSF56436">
    <property type="entry name" value="C-type lectin-like"/>
    <property type="match status" value="1"/>
</dbReference>
<sequence length="696" mass="75161" precursor="true">MSRRWHLLVAPLWTSICIPSLSAPSAAGAAEAQPGAQAISTVAIEPGEFIQGDDQGEFHERPAHRVRITRPYHIATSSVTNAQYERFDPTHVDLRGRDEVSRGDDEAVVHVSWEQAGAFCRWLSDQEGRNYRLPTEAEWEYAARAGTTTPYHTGASLDASFHRNQGEHSNPVAVDLTVGQTPANAWGLRDVHGLVEEWCADWYGPYPRGAVVDPVGPVAGDFRVSRGGSHSTPLAFLRSAARMGTLPEDSHAMIGFRVVQAEPVTTQPSRVVSPTPAWASGVDPSPRDWTKPRVDDTPRFAVPTSSVNIPAGSDGPLYSHHNHCPAITVCPNGDLFAIWYTTRREPGRELAVAASRLRFGETEWSPAAPFWDAPGRNDHGDALWWDGRQTLYHFNGLGAVGTWANLALVMRTSTDNGVTWSPAKLINTEHGLRNMPIANVVRTRTGKMVLCCDAVTGGDGGTAVHVSVDGGRTWNDPGRGRPAPVFAEGETGAWIAGIHAGLVELNDGRWLALGRGDAINGQMPKSVSADEGETWRYSASGLPAIAGGQRLTLLRLNEGPLLLVSFTNPRPKPDAASTGGMEFTGADGKRFTSYGMFAALSYDEGQTWPARRLVSMGGEPRTLDGGAWTGRFEMDASHAEPAGYLDAKQSPDGLIHLVSSKLSYRFNLAWLQQPTDAPAGQSHRAEPHPPTLGAET</sequence>
<feature type="compositionally biased region" description="Basic and acidic residues" evidence="1">
    <location>
        <begin position="285"/>
        <end position="298"/>
    </location>
</feature>
<keyword evidence="5" id="KW-0418">Kinase</keyword>
<keyword evidence="6" id="KW-1185">Reference proteome</keyword>
<name>A0A518DHI6_9BACT</name>
<feature type="domain" description="Sulfatase-modifying factor enzyme-like" evidence="3">
    <location>
        <begin position="40"/>
        <end position="259"/>
    </location>
</feature>
<feature type="signal peptide" evidence="2">
    <location>
        <begin position="1"/>
        <end position="29"/>
    </location>
</feature>
<dbReference type="Pfam" id="PF13088">
    <property type="entry name" value="BNR_2"/>
    <property type="match status" value="1"/>
</dbReference>
<gene>
    <name evidence="5" type="primary">pkn1_2</name>
    <name evidence="5" type="ORF">Pla175_43520</name>
</gene>
<dbReference type="EMBL" id="CP036291">
    <property type="protein sequence ID" value="QDU90938.1"/>
    <property type="molecule type" value="Genomic_DNA"/>
</dbReference>
<dbReference type="Gene3D" id="2.120.10.10">
    <property type="match status" value="1"/>
</dbReference>
<evidence type="ECO:0000259" key="3">
    <source>
        <dbReference type="Pfam" id="PF03781"/>
    </source>
</evidence>
<keyword evidence="2" id="KW-0732">Signal</keyword>
<evidence type="ECO:0000256" key="1">
    <source>
        <dbReference type="SAM" id="MobiDB-lite"/>
    </source>
</evidence>
<dbReference type="KEGG" id="pnd:Pla175_43520"/>
<dbReference type="InterPro" id="IPR036278">
    <property type="entry name" value="Sialidase_sf"/>
</dbReference>
<dbReference type="Proteomes" id="UP000317429">
    <property type="component" value="Chromosome"/>
</dbReference>
<reference evidence="5 6" key="1">
    <citation type="submission" date="2019-02" db="EMBL/GenBank/DDBJ databases">
        <title>Deep-cultivation of Planctomycetes and their phenomic and genomic characterization uncovers novel biology.</title>
        <authorList>
            <person name="Wiegand S."/>
            <person name="Jogler M."/>
            <person name="Boedeker C."/>
            <person name="Pinto D."/>
            <person name="Vollmers J."/>
            <person name="Rivas-Marin E."/>
            <person name="Kohn T."/>
            <person name="Peeters S.H."/>
            <person name="Heuer A."/>
            <person name="Rast P."/>
            <person name="Oberbeckmann S."/>
            <person name="Bunk B."/>
            <person name="Jeske O."/>
            <person name="Meyerdierks A."/>
            <person name="Storesund J.E."/>
            <person name="Kallscheuer N."/>
            <person name="Luecker S."/>
            <person name="Lage O.M."/>
            <person name="Pohl T."/>
            <person name="Merkel B.J."/>
            <person name="Hornburger P."/>
            <person name="Mueller R.-W."/>
            <person name="Bruemmer F."/>
            <person name="Labrenz M."/>
            <person name="Spormann A.M."/>
            <person name="Op den Camp H."/>
            <person name="Overmann J."/>
            <person name="Amann R."/>
            <person name="Jetten M.S.M."/>
            <person name="Mascher T."/>
            <person name="Medema M.H."/>
            <person name="Devos D.P."/>
            <person name="Kaster A.-K."/>
            <person name="Ovreas L."/>
            <person name="Rohde M."/>
            <person name="Galperin M.Y."/>
            <person name="Jogler C."/>
        </authorList>
    </citation>
    <scope>NUCLEOTIDE SEQUENCE [LARGE SCALE GENOMIC DNA]</scope>
    <source>
        <strain evidence="5 6">Pla175</strain>
    </source>
</reference>
<dbReference type="OrthoDB" id="9812426at2"/>
<organism evidence="5 6">
    <name type="scientific">Pirellulimonas nuda</name>
    <dbReference type="NCBI Taxonomy" id="2528009"/>
    <lineage>
        <taxon>Bacteria</taxon>
        <taxon>Pseudomonadati</taxon>
        <taxon>Planctomycetota</taxon>
        <taxon>Planctomycetia</taxon>
        <taxon>Pirellulales</taxon>
        <taxon>Lacipirellulaceae</taxon>
        <taxon>Pirellulimonas</taxon>
    </lineage>
</organism>
<evidence type="ECO:0000313" key="5">
    <source>
        <dbReference type="EMBL" id="QDU90938.1"/>
    </source>
</evidence>
<feature type="domain" description="Sialidase" evidence="4">
    <location>
        <begin position="333"/>
        <end position="655"/>
    </location>
</feature>
<feature type="chain" id="PRO_5022075961" evidence="2">
    <location>
        <begin position="30"/>
        <end position="696"/>
    </location>
</feature>
<feature type="region of interest" description="Disordered" evidence="1">
    <location>
        <begin position="675"/>
        <end position="696"/>
    </location>
</feature>
<dbReference type="InterPro" id="IPR051043">
    <property type="entry name" value="Sulfatase_Mod_Factor_Kinase"/>
</dbReference>
<dbReference type="RefSeq" id="WP_145290429.1">
    <property type="nucleotide sequence ID" value="NZ_CP036291.1"/>
</dbReference>
<protein>
    <submittedName>
        <fullName evidence="5">Serine/threonine-protein kinase pkn1</fullName>
        <ecNumber evidence="5">2.7.11.1</ecNumber>
    </submittedName>
</protein>
<accession>A0A518DHI6</accession>
<evidence type="ECO:0000259" key="4">
    <source>
        <dbReference type="Pfam" id="PF13088"/>
    </source>
</evidence>
<dbReference type="InterPro" id="IPR042095">
    <property type="entry name" value="SUMF_sf"/>
</dbReference>
<dbReference type="PANTHER" id="PTHR23150">
    <property type="entry name" value="SULFATASE MODIFYING FACTOR 1, 2"/>
    <property type="match status" value="1"/>
</dbReference>